<dbReference type="AlphaFoldDB" id="A0A653CD92"/>
<feature type="compositionally biased region" description="Acidic residues" evidence="1">
    <location>
        <begin position="72"/>
        <end position="89"/>
    </location>
</feature>
<dbReference type="EMBL" id="CAACVG010007485">
    <property type="protein sequence ID" value="VEN45703.1"/>
    <property type="molecule type" value="Genomic_DNA"/>
</dbReference>
<dbReference type="Proteomes" id="UP000410492">
    <property type="component" value="Unassembled WGS sequence"/>
</dbReference>
<feature type="compositionally biased region" description="Basic and acidic residues" evidence="1">
    <location>
        <begin position="1"/>
        <end position="15"/>
    </location>
</feature>
<keyword evidence="3" id="KW-1185">Reference proteome</keyword>
<sequence>MSELKKSLHATDKSQHKFLRKRPMFRASGSLGSLGTIFTTQNKRTPGIPGSMKFSKSEETLDSTKHSSSESVSEEETEDEETTSSDEDKESPMMVQKTKKALK</sequence>
<feature type="compositionally biased region" description="Polar residues" evidence="1">
    <location>
        <begin position="30"/>
        <end position="44"/>
    </location>
</feature>
<feature type="compositionally biased region" description="Basic and acidic residues" evidence="1">
    <location>
        <begin position="55"/>
        <end position="68"/>
    </location>
</feature>
<organism evidence="2 3">
    <name type="scientific">Callosobruchus maculatus</name>
    <name type="common">Southern cowpea weevil</name>
    <name type="synonym">Pulse bruchid</name>
    <dbReference type="NCBI Taxonomy" id="64391"/>
    <lineage>
        <taxon>Eukaryota</taxon>
        <taxon>Metazoa</taxon>
        <taxon>Ecdysozoa</taxon>
        <taxon>Arthropoda</taxon>
        <taxon>Hexapoda</taxon>
        <taxon>Insecta</taxon>
        <taxon>Pterygota</taxon>
        <taxon>Neoptera</taxon>
        <taxon>Endopterygota</taxon>
        <taxon>Coleoptera</taxon>
        <taxon>Polyphaga</taxon>
        <taxon>Cucujiformia</taxon>
        <taxon>Chrysomeloidea</taxon>
        <taxon>Chrysomelidae</taxon>
        <taxon>Bruchinae</taxon>
        <taxon>Bruchini</taxon>
        <taxon>Callosobruchus</taxon>
    </lineage>
</organism>
<accession>A0A653CD92</accession>
<evidence type="ECO:0000313" key="2">
    <source>
        <dbReference type="EMBL" id="VEN45703.1"/>
    </source>
</evidence>
<evidence type="ECO:0000256" key="1">
    <source>
        <dbReference type="SAM" id="MobiDB-lite"/>
    </source>
</evidence>
<proteinExistence type="predicted"/>
<name>A0A653CD92_CALMS</name>
<reference evidence="2 3" key="1">
    <citation type="submission" date="2019-01" db="EMBL/GenBank/DDBJ databases">
        <authorList>
            <person name="Sayadi A."/>
        </authorList>
    </citation>
    <scope>NUCLEOTIDE SEQUENCE [LARGE SCALE GENOMIC DNA]</scope>
</reference>
<protein>
    <submittedName>
        <fullName evidence="2">Uncharacterized protein</fullName>
    </submittedName>
</protein>
<evidence type="ECO:0000313" key="3">
    <source>
        <dbReference type="Proteomes" id="UP000410492"/>
    </source>
</evidence>
<gene>
    <name evidence="2" type="ORF">CALMAC_LOCUS8069</name>
</gene>
<dbReference type="OrthoDB" id="10256179at2759"/>
<feature type="region of interest" description="Disordered" evidence="1">
    <location>
        <begin position="1"/>
        <end position="103"/>
    </location>
</feature>